<dbReference type="EMBL" id="BCMY01000008">
    <property type="protein sequence ID" value="GAQ42893.1"/>
    <property type="molecule type" value="Genomic_DNA"/>
</dbReference>
<reference evidence="2" key="1">
    <citation type="journal article" date="2016" name="Genome Announc.">
        <title>Draft genome sequence of Aspergillus niger strain An76.</title>
        <authorList>
            <person name="Gong W."/>
            <person name="Cheng Z."/>
            <person name="Zhang H."/>
            <person name="Liu L."/>
            <person name="Gao P."/>
            <person name="Wang L."/>
        </authorList>
    </citation>
    <scope>NUCLEOTIDE SEQUENCE [LARGE SCALE GENOMIC DNA]</scope>
    <source>
        <strain evidence="2">An76</strain>
    </source>
</reference>
<dbReference type="VEuPathDB" id="FungiDB:M747DRAFT_240628"/>
<comment type="caution">
    <text evidence="1">The sequence shown here is derived from an EMBL/GenBank/DDBJ whole genome shotgun (WGS) entry which is preliminary data.</text>
</comment>
<sequence>MLSHWFSESEISPGAVIEMEKSWTVVRACEEHISQYSKDQGSPGHPPASDVTFRLICEQTDGNIKSHIRIYKQIPAAGTEAEPAAVRAKQAKPCEPDELIALRALTNKRSRFTPRLLDSKNTTQDDSGFVPGGFLVYVAWEVVAGEQLVQFRASPLTQGIVISARATSGKQAVQRMYVDAAAAFNKRSHGVGATASSYAVVRVVLVCYGDGTLGIHLCDQGLHISAGYSVHSCASTEQTPTWTLAGQSATKLGEATGFADECAPSMLSSKQDDGPTSGCHWRTQRFRSRMWWRASVENWQGLSAAGTAAIQHQGA</sequence>
<organism evidence="1 2">
    <name type="scientific">Aspergillus niger</name>
    <dbReference type="NCBI Taxonomy" id="5061"/>
    <lineage>
        <taxon>Eukaryota</taxon>
        <taxon>Fungi</taxon>
        <taxon>Dikarya</taxon>
        <taxon>Ascomycota</taxon>
        <taxon>Pezizomycotina</taxon>
        <taxon>Eurotiomycetes</taxon>
        <taxon>Eurotiomycetidae</taxon>
        <taxon>Eurotiales</taxon>
        <taxon>Aspergillaceae</taxon>
        <taxon>Aspergillus</taxon>
        <taxon>Aspergillus subgen. Circumdati</taxon>
    </lineage>
</organism>
<name>A0A117E0R9_ASPNG</name>
<evidence type="ECO:0000313" key="1">
    <source>
        <dbReference type="EMBL" id="GAQ42893.1"/>
    </source>
</evidence>
<dbReference type="VEuPathDB" id="FungiDB:ASPNIDRAFT2_37962"/>
<dbReference type="VEuPathDB" id="FungiDB:ATCC64974_64620"/>
<protein>
    <submittedName>
        <fullName evidence="1">Similar to An08g09690</fullName>
    </submittedName>
</protein>
<dbReference type="VEuPathDB" id="FungiDB:An08g09690"/>
<gene>
    <name evidence="1" type="ORF">ABL_05554</name>
</gene>
<accession>A0A117E0R9</accession>
<evidence type="ECO:0000313" key="2">
    <source>
        <dbReference type="Proteomes" id="UP000068243"/>
    </source>
</evidence>
<dbReference type="OrthoDB" id="4207132at2759"/>
<dbReference type="AlphaFoldDB" id="A0A117E0R9"/>
<proteinExistence type="predicted"/>
<dbReference type="Proteomes" id="UP000068243">
    <property type="component" value="Unassembled WGS sequence"/>
</dbReference>